<dbReference type="SUPFAM" id="SSF88659">
    <property type="entry name" value="Sigma3 and sigma4 domains of RNA polymerase sigma factors"/>
    <property type="match status" value="1"/>
</dbReference>
<reference evidence="6 7" key="1">
    <citation type="submission" date="2016-10" db="EMBL/GenBank/DDBJ databases">
        <authorList>
            <person name="de Groot N.N."/>
        </authorList>
    </citation>
    <scope>NUCLEOTIDE SEQUENCE [LARGE SCALE GENOMIC DNA]</scope>
    <source>
        <strain evidence="6 7">DSM 19033</strain>
    </source>
</reference>
<keyword evidence="4" id="KW-0804">Transcription</keyword>
<dbReference type="GO" id="GO:0003677">
    <property type="term" value="F:DNA binding"/>
    <property type="evidence" value="ECO:0007669"/>
    <property type="project" value="InterPro"/>
</dbReference>
<evidence type="ECO:0000259" key="5">
    <source>
        <dbReference type="SMART" id="SM00421"/>
    </source>
</evidence>
<dbReference type="InterPro" id="IPR039425">
    <property type="entry name" value="RNA_pol_sigma-70-like"/>
</dbReference>
<dbReference type="EMBL" id="FNRA01000003">
    <property type="protein sequence ID" value="SEA49590.1"/>
    <property type="molecule type" value="Genomic_DNA"/>
</dbReference>
<dbReference type="RefSeq" id="WP_090556019.1">
    <property type="nucleotide sequence ID" value="NZ_FNRA01000003.1"/>
</dbReference>
<dbReference type="PANTHER" id="PTHR43133">
    <property type="entry name" value="RNA POLYMERASE ECF-TYPE SIGMA FACTO"/>
    <property type="match status" value="1"/>
</dbReference>
<evidence type="ECO:0000256" key="2">
    <source>
        <dbReference type="ARBA" id="ARBA00023015"/>
    </source>
</evidence>
<dbReference type="AlphaFoldDB" id="A0A1H4BN85"/>
<gene>
    <name evidence="6" type="ORF">SAMN05443550_103412</name>
</gene>
<dbReference type="InterPro" id="IPR013325">
    <property type="entry name" value="RNA_pol_sigma_r2"/>
</dbReference>
<dbReference type="OrthoDB" id="659569at2"/>
<evidence type="ECO:0000313" key="7">
    <source>
        <dbReference type="Proteomes" id="UP000198850"/>
    </source>
</evidence>
<evidence type="ECO:0000313" key="6">
    <source>
        <dbReference type="EMBL" id="SEA49590.1"/>
    </source>
</evidence>
<organism evidence="6 7">
    <name type="scientific">Pedobacter hartonius</name>
    <dbReference type="NCBI Taxonomy" id="425514"/>
    <lineage>
        <taxon>Bacteria</taxon>
        <taxon>Pseudomonadati</taxon>
        <taxon>Bacteroidota</taxon>
        <taxon>Sphingobacteriia</taxon>
        <taxon>Sphingobacteriales</taxon>
        <taxon>Sphingobacteriaceae</taxon>
        <taxon>Pedobacter</taxon>
    </lineage>
</organism>
<dbReference type="InterPro" id="IPR013249">
    <property type="entry name" value="RNA_pol_sigma70_r4_t2"/>
</dbReference>
<comment type="similarity">
    <text evidence="1">Belongs to the sigma-70 factor family. ECF subfamily.</text>
</comment>
<dbReference type="STRING" id="425514.SAMN05443550_103412"/>
<dbReference type="PANTHER" id="PTHR43133:SF46">
    <property type="entry name" value="RNA POLYMERASE SIGMA-70 FACTOR ECF SUBFAMILY"/>
    <property type="match status" value="1"/>
</dbReference>
<evidence type="ECO:0000256" key="3">
    <source>
        <dbReference type="ARBA" id="ARBA00023082"/>
    </source>
</evidence>
<dbReference type="NCBIfam" id="TIGR02937">
    <property type="entry name" value="sigma70-ECF"/>
    <property type="match status" value="1"/>
</dbReference>
<dbReference type="SUPFAM" id="SSF88946">
    <property type="entry name" value="Sigma2 domain of RNA polymerase sigma factors"/>
    <property type="match status" value="1"/>
</dbReference>
<dbReference type="InterPro" id="IPR014327">
    <property type="entry name" value="RNA_pol_sigma70_bacteroid"/>
</dbReference>
<dbReference type="InterPro" id="IPR014284">
    <property type="entry name" value="RNA_pol_sigma-70_dom"/>
</dbReference>
<dbReference type="InterPro" id="IPR007627">
    <property type="entry name" value="RNA_pol_sigma70_r2"/>
</dbReference>
<dbReference type="GO" id="GO:0006352">
    <property type="term" value="P:DNA-templated transcription initiation"/>
    <property type="evidence" value="ECO:0007669"/>
    <property type="project" value="InterPro"/>
</dbReference>
<keyword evidence="2" id="KW-0805">Transcription regulation</keyword>
<keyword evidence="3" id="KW-0731">Sigma factor</keyword>
<evidence type="ECO:0000256" key="4">
    <source>
        <dbReference type="ARBA" id="ARBA00023163"/>
    </source>
</evidence>
<dbReference type="InterPro" id="IPR013324">
    <property type="entry name" value="RNA_pol_sigma_r3/r4-like"/>
</dbReference>
<dbReference type="InterPro" id="IPR000792">
    <property type="entry name" value="Tscrpt_reg_LuxR_C"/>
</dbReference>
<dbReference type="Pfam" id="PF08281">
    <property type="entry name" value="Sigma70_r4_2"/>
    <property type="match status" value="1"/>
</dbReference>
<protein>
    <submittedName>
        <fullName evidence="6">RNA polymerase sigma-70 factor, ECF subfamily</fullName>
    </submittedName>
</protein>
<dbReference type="InterPro" id="IPR036388">
    <property type="entry name" value="WH-like_DNA-bd_sf"/>
</dbReference>
<dbReference type="Gene3D" id="1.10.1740.10">
    <property type="match status" value="1"/>
</dbReference>
<proteinExistence type="inferred from homology"/>
<dbReference type="Proteomes" id="UP000198850">
    <property type="component" value="Unassembled WGS sequence"/>
</dbReference>
<dbReference type="Pfam" id="PF04542">
    <property type="entry name" value="Sigma70_r2"/>
    <property type="match status" value="1"/>
</dbReference>
<name>A0A1H4BN85_9SPHI</name>
<dbReference type="Gene3D" id="1.10.10.10">
    <property type="entry name" value="Winged helix-like DNA-binding domain superfamily/Winged helix DNA-binding domain"/>
    <property type="match status" value="1"/>
</dbReference>
<accession>A0A1H4BN85</accession>
<evidence type="ECO:0000256" key="1">
    <source>
        <dbReference type="ARBA" id="ARBA00010641"/>
    </source>
</evidence>
<feature type="domain" description="HTH luxR-type" evidence="5">
    <location>
        <begin position="130"/>
        <end position="188"/>
    </location>
</feature>
<dbReference type="GO" id="GO:0016987">
    <property type="term" value="F:sigma factor activity"/>
    <property type="evidence" value="ECO:0007669"/>
    <property type="project" value="UniProtKB-KW"/>
</dbReference>
<sequence>MTKYSTLSDRELIELIKTSDKSAFTEFFNRYKGILYLQAFTISKDNEEARDVVQEMFLNIWETRRRLTVPVSVKAYLHKSVRHKIIDGIRHKKTIMSYLDSVKAYEDEGTKPLDESYIDKETVALFYMVLNSLPPKMRKILELSRLDGLSHQEIAEKLNISKHTVKKQVQYALRKINIKLSLRLLSFLFL</sequence>
<dbReference type="SMART" id="SM00421">
    <property type="entry name" value="HTH_LUXR"/>
    <property type="match status" value="1"/>
</dbReference>
<dbReference type="CDD" id="cd06171">
    <property type="entry name" value="Sigma70_r4"/>
    <property type="match status" value="1"/>
</dbReference>
<keyword evidence="7" id="KW-1185">Reference proteome</keyword>
<dbReference type="NCBIfam" id="TIGR02985">
    <property type="entry name" value="Sig70_bacteroi1"/>
    <property type="match status" value="1"/>
</dbReference>